<dbReference type="RefSeq" id="WP_141463587.1">
    <property type="nucleotide sequence ID" value="NZ_RBZW01000013.1"/>
</dbReference>
<name>A0A4S3TNX0_9EURY</name>
<dbReference type="GO" id="GO:0003677">
    <property type="term" value="F:DNA binding"/>
    <property type="evidence" value="ECO:0007669"/>
    <property type="project" value="UniProtKB-KW"/>
</dbReference>
<evidence type="ECO:0000313" key="4">
    <source>
        <dbReference type="Proteomes" id="UP000318864"/>
    </source>
</evidence>
<dbReference type="Gene3D" id="2.10.260.10">
    <property type="match status" value="1"/>
</dbReference>
<proteinExistence type="predicted"/>
<dbReference type="Proteomes" id="UP000318864">
    <property type="component" value="Unassembled WGS sequence"/>
</dbReference>
<gene>
    <name evidence="3" type="ORF">D8Y22_04830</name>
</gene>
<evidence type="ECO:0000256" key="1">
    <source>
        <dbReference type="SAM" id="MobiDB-lite"/>
    </source>
</evidence>
<feature type="region of interest" description="Disordered" evidence="1">
    <location>
        <begin position="58"/>
        <end position="94"/>
    </location>
</feature>
<accession>A0A4S3TNX0</accession>
<organism evidence="3 4">
    <name type="scientific">Salinadaptatus halalkaliphilus</name>
    <dbReference type="NCBI Taxonomy" id="2419781"/>
    <lineage>
        <taxon>Archaea</taxon>
        <taxon>Methanobacteriati</taxon>
        <taxon>Methanobacteriota</taxon>
        <taxon>Stenosarchaea group</taxon>
        <taxon>Halobacteria</taxon>
        <taxon>Halobacteriales</taxon>
        <taxon>Natrialbaceae</taxon>
        <taxon>Salinadaptatus</taxon>
    </lineage>
</organism>
<evidence type="ECO:0000313" key="3">
    <source>
        <dbReference type="EMBL" id="THE66002.1"/>
    </source>
</evidence>
<sequence>MVTVDPNGRIALPSDVRDRFGLTAGTEAELREKEGNVVIIPEDDPEQIIERMGRLVEGTAPEREGATSTDDGALPIARKHRDAVRSGAGQRSNE</sequence>
<keyword evidence="3" id="KW-0238">DNA-binding</keyword>
<protein>
    <submittedName>
        <fullName evidence="3">AbrB/MazE/SpoVT family DNA-binding domain-containing protein</fullName>
    </submittedName>
</protein>
<dbReference type="PROSITE" id="PS51740">
    <property type="entry name" value="SPOVT_ABRB"/>
    <property type="match status" value="1"/>
</dbReference>
<dbReference type="NCBIfam" id="TIGR01439">
    <property type="entry name" value="lp_hng_hel_AbrB"/>
    <property type="match status" value="1"/>
</dbReference>
<feature type="domain" description="SpoVT-AbrB" evidence="2">
    <location>
        <begin position="1"/>
        <end position="44"/>
    </location>
</feature>
<dbReference type="EMBL" id="RBZW01000013">
    <property type="protein sequence ID" value="THE66002.1"/>
    <property type="molecule type" value="Genomic_DNA"/>
</dbReference>
<dbReference type="InterPro" id="IPR037914">
    <property type="entry name" value="SpoVT-AbrB_sf"/>
</dbReference>
<reference evidence="3 4" key="1">
    <citation type="submission" date="2018-10" db="EMBL/GenBank/DDBJ databases">
        <title>Natronolimnobius sp. XQ-INN 246 isolated from Inner Mongolia Autonomous Region of China.</title>
        <authorList>
            <person name="Xue Q."/>
        </authorList>
    </citation>
    <scope>NUCLEOTIDE SEQUENCE [LARGE SCALE GENOMIC DNA]</scope>
    <source>
        <strain evidence="3 4">XQ-INN 246</strain>
    </source>
</reference>
<dbReference type="AlphaFoldDB" id="A0A4S3TNX0"/>
<dbReference type="InterPro" id="IPR007159">
    <property type="entry name" value="SpoVT-AbrB_dom"/>
</dbReference>
<dbReference type="SUPFAM" id="SSF89447">
    <property type="entry name" value="AbrB/MazE/MraZ-like"/>
    <property type="match status" value="1"/>
</dbReference>
<keyword evidence="4" id="KW-1185">Reference proteome</keyword>
<dbReference type="OrthoDB" id="30861at2157"/>
<evidence type="ECO:0000259" key="2">
    <source>
        <dbReference type="PROSITE" id="PS51740"/>
    </source>
</evidence>
<comment type="caution">
    <text evidence="3">The sequence shown here is derived from an EMBL/GenBank/DDBJ whole genome shotgun (WGS) entry which is preliminary data.</text>
</comment>
<dbReference type="Pfam" id="PF04014">
    <property type="entry name" value="MazE_antitoxin"/>
    <property type="match status" value="1"/>
</dbReference>
<dbReference type="SMART" id="SM00966">
    <property type="entry name" value="SpoVT_AbrB"/>
    <property type="match status" value="1"/>
</dbReference>